<accession>A0A918GGQ2</accession>
<gene>
    <name evidence="5" type="ORF">GCM10010238_27480</name>
</gene>
<dbReference type="Proteomes" id="UP000653493">
    <property type="component" value="Unassembled WGS sequence"/>
</dbReference>
<evidence type="ECO:0000256" key="1">
    <source>
        <dbReference type="ARBA" id="ARBA00023015"/>
    </source>
</evidence>
<comment type="caution">
    <text evidence="5">The sequence shown here is derived from an EMBL/GenBank/DDBJ whole genome shotgun (WGS) entry which is preliminary data.</text>
</comment>
<evidence type="ECO:0000313" key="6">
    <source>
        <dbReference type="Proteomes" id="UP000653493"/>
    </source>
</evidence>
<dbReference type="InterPro" id="IPR050204">
    <property type="entry name" value="AraC_XylS_family_regulators"/>
</dbReference>
<evidence type="ECO:0000256" key="3">
    <source>
        <dbReference type="ARBA" id="ARBA00023163"/>
    </source>
</evidence>
<protein>
    <submittedName>
        <fullName evidence="5">AraC family transcriptional regulator</fullName>
    </submittedName>
</protein>
<dbReference type="Pfam" id="PF12833">
    <property type="entry name" value="HTH_18"/>
    <property type="match status" value="1"/>
</dbReference>
<evidence type="ECO:0000256" key="2">
    <source>
        <dbReference type="ARBA" id="ARBA00023125"/>
    </source>
</evidence>
<organism evidence="5 6">
    <name type="scientific">Streptomyces griseoviridis</name>
    <dbReference type="NCBI Taxonomy" id="45398"/>
    <lineage>
        <taxon>Bacteria</taxon>
        <taxon>Bacillati</taxon>
        <taxon>Actinomycetota</taxon>
        <taxon>Actinomycetes</taxon>
        <taxon>Kitasatosporales</taxon>
        <taxon>Streptomycetaceae</taxon>
        <taxon>Streptomyces</taxon>
    </lineage>
</organism>
<dbReference type="InterPro" id="IPR009057">
    <property type="entry name" value="Homeodomain-like_sf"/>
</dbReference>
<dbReference type="Gene3D" id="1.10.10.60">
    <property type="entry name" value="Homeodomain-like"/>
    <property type="match status" value="2"/>
</dbReference>
<proteinExistence type="predicted"/>
<dbReference type="SUPFAM" id="SSF46689">
    <property type="entry name" value="Homeodomain-like"/>
    <property type="match status" value="2"/>
</dbReference>
<dbReference type="GO" id="GO:0003700">
    <property type="term" value="F:DNA-binding transcription factor activity"/>
    <property type="evidence" value="ECO:0007669"/>
    <property type="project" value="InterPro"/>
</dbReference>
<reference evidence="5" key="2">
    <citation type="submission" date="2020-09" db="EMBL/GenBank/DDBJ databases">
        <authorList>
            <person name="Sun Q."/>
            <person name="Ohkuma M."/>
        </authorList>
    </citation>
    <scope>NUCLEOTIDE SEQUENCE</scope>
    <source>
        <strain evidence="5">JCM 4234</strain>
    </source>
</reference>
<keyword evidence="2" id="KW-0238">DNA-binding</keyword>
<dbReference type="EMBL" id="BMSL01000006">
    <property type="protein sequence ID" value="GGS36631.1"/>
    <property type="molecule type" value="Genomic_DNA"/>
</dbReference>
<dbReference type="GO" id="GO:0043565">
    <property type="term" value="F:sequence-specific DNA binding"/>
    <property type="evidence" value="ECO:0007669"/>
    <property type="project" value="InterPro"/>
</dbReference>
<reference evidence="5" key="1">
    <citation type="journal article" date="2014" name="Int. J. Syst. Evol. Microbiol.">
        <title>Complete genome sequence of Corynebacterium casei LMG S-19264T (=DSM 44701T), isolated from a smear-ripened cheese.</title>
        <authorList>
            <consortium name="US DOE Joint Genome Institute (JGI-PGF)"/>
            <person name="Walter F."/>
            <person name="Albersmeier A."/>
            <person name="Kalinowski J."/>
            <person name="Ruckert C."/>
        </authorList>
    </citation>
    <scope>NUCLEOTIDE SEQUENCE</scope>
    <source>
        <strain evidence="5">JCM 4234</strain>
    </source>
</reference>
<keyword evidence="6" id="KW-1185">Reference proteome</keyword>
<evidence type="ECO:0000313" key="5">
    <source>
        <dbReference type="EMBL" id="GGS36631.1"/>
    </source>
</evidence>
<keyword evidence="1" id="KW-0805">Transcription regulation</keyword>
<sequence>MFDSPDFDLAPYAGSGADRRERSVRRTFCSWEEAGWRSLLVQSFTHAPRAEELPLPGTADLHLVLCTAGDAVMRTRDGGRETRRRWVPGRLELMLPGRATVRGYRAAAPLRSVQVHLPRAAVRRAAAELGHPEPDFEELRAALGAGDPVVEQIMRALPVSGPAGDLYAESAAAFLTAHLLSRGRDRPLPGPEHAGVRAAIALMRERPGDPLTVADLAAEAHLSPYHFLRVFREATGETPHRYLTRLRMAQARRLLDGTRLPLDDIAARCGFSSAAALSAAFLRHVGVRPSAYRAR</sequence>
<feature type="domain" description="HTH araC/xylS-type" evidence="4">
    <location>
        <begin position="197"/>
        <end position="295"/>
    </location>
</feature>
<dbReference type="AlphaFoldDB" id="A0A918GGQ2"/>
<evidence type="ECO:0000259" key="4">
    <source>
        <dbReference type="PROSITE" id="PS01124"/>
    </source>
</evidence>
<dbReference type="SMART" id="SM00342">
    <property type="entry name" value="HTH_ARAC"/>
    <property type="match status" value="1"/>
</dbReference>
<dbReference type="InterPro" id="IPR018060">
    <property type="entry name" value="HTH_AraC"/>
</dbReference>
<dbReference type="PANTHER" id="PTHR46796:SF6">
    <property type="entry name" value="ARAC SUBFAMILY"/>
    <property type="match status" value="1"/>
</dbReference>
<name>A0A918GGQ2_STRGD</name>
<keyword evidence="3" id="KW-0804">Transcription</keyword>
<dbReference type="PROSITE" id="PS01124">
    <property type="entry name" value="HTH_ARAC_FAMILY_2"/>
    <property type="match status" value="1"/>
</dbReference>
<dbReference type="PANTHER" id="PTHR46796">
    <property type="entry name" value="HTH-TYPE TRANSCRIPTIONAL ACTIVATOR RHAS-RELATED"/>
    <property type="match status" value="1"/>
</dbReference>